<feature type="region of interest" description="Disordered" evidence="1">
    <location>
        <begin position="1"/>
        <end position="26"/>
    </location>
</feature>
<reference evidence="2 3" key="1">
    <citation type="submission" date="2014-10" db="EMBL/GenBank/DDBJ databases">
        <title>Genome sequence of Clostridium aceticum DSM 1496.</title>
        <authorList>
            <person name="Poehlein A."/>
            <person name="Schiel-Bengelsdorf B."/>
            <person name="Gottschalk G."/>
            <person name="Duerre P."/>
            <person name="Daniel R."/>
        </authorList>
    </citation>
    <scope>NUCLEOTIDE SEQUENCE [LARGE SCALE GENOMIC DNA]</scope>
    <source>
        <strain evidence="2 3">DSM 1496</strain>
    </source>
</reference>
<keyword evidence="3" id="KW-1185">Reference proteome</keyword>
<accession>A0A0G3W7M6</accession>
<evidence type="ECO:0000256" key="1">
    <source>
        <dbReference type="SAM" id="MobiDB-lite"/>
    </source>
</evidence>
<protein>
    <submittedName>
        <fullName evidence="2">Uncharacterized protein</fullName>
    </submittedName>
</protein>
<feature type="compositionally biased region" description="Polar residues" evidence="1">
    <location>
        <begin position="11"/>
        <end position="20"/>
    </location>
</feature>
<dbReference type="AlphaFoldDB" id="A0A0G3W7M6"/>
<dbReference type="PATRIC" id="fig|84022.6.peg.342"/>
<gene>
    <name evidence="2" type="ORF">CACET_c03390</name>
</gene>
<dbReference type="KEGG" id="cace:CACET_c03390"/>
<dbReference type="EMBL" id="CP009687">
    <property type="protein sequence ID" value="AKL93855.1"/>
    <property type="molecule type" value="Genomic_DNA"/>
</dbReference>
<proteinExistence type="predicted"/>
<organism evidence="2 3">
    <name type="scientific">Clostridium aceticum</name>
    <dbReference type="NCBI Taxonomy" id="84022"/>
    <lineage>
        <taxon>Bacteria</taxon>
        <taxon>Bacillati</taxon>
        <taxon>Bacillota</taxon>
        <taxon>Clostridia</taxon>
        <taxon>Eubacteriales</taxon>
        <taxon>Clostridiaceae</taxon>
        <taxon>Clostridium</taxon>
    </lineage>
</organism>
<evidence type="ECO:0000313" key="3">
    <source>
        <dbReference type="Proteomes" id="UP000035704"/>
    </source>
</evidence>
<sequence>MMARRHRTASPERSLTQRLGSENIMPDGMLYPVDATDLAVFQVEKGRKSKNNKAR</sequence>
<evidence type="ECO:0000313" key="2">
    <source>
        <dbReference type="EMBL" id="AKL93855.1"/>
    </source>
</evidence>
<name>A0A0G3W7M6_9CLOT</name>
<dbReference type="Proteomes" id="UP000035704">
    <property type="component" value="Chromosome"/>
</dbReference>